<reference evidence="2 3" key="1">
    <citation type="submission" date="2018-07" db="EMBL/GenBank/DDBJ databases">
        <title>Genomic Encyclopedia of Type Strains, Phase IV (KMG-IV): sequencing the most valuable type-strain genomes for metagenomic binning, comparative biology and taxonomic classification.</title>
        <authorList>
            <person name="Goeker M."/>
        </authorList>
    </citation>
    <scope>NUCLEOTIDE SEQUENCE [LARGE SCALE GENOMIC DNA]</scope>
    <source>
        <strain evidence="2 3">DSM 4134</strain>
    </source>
</reference>
<name>A0A3D9L0T1_MARFU</name>
<protein>
    <submittedName>
        <fullName evidence="2">Uncharacterized protein DUF4493</fullName>
    </submittedName>
</protein>
<dbReference type="OrthoDB" id="9805017at2"/>
<dbReference type="Proteomes" id="UP000256779">
    <property type="component" value="Unassembled WGS sequence"/>
</dbReference>
<accession>A0A3D9L0T1</accession>
<proteinExistence type="predicted"/>
<feature type="chain" id="PRO_5017579994" evidence="1">
    <location>
        <begin position="28"/>
        <end position="382"/>
    </location>
</feature>
<keyword evidence="1" id="KW-0732">Signal</keyword>
<evidence type="ECO:0000313" key="3">
    <source>
        <dbReference type="Proteomes" id="UP000256779"/>
    </source>
</evidence>
<gene>
    <name evidence="2" type="ORF">C7460_113103</name>
</gene>
<evidence type="ECO:0000256" key="1">
    <source>
        <dbReference type="SAM" id="SignalP"/>
    </source>
</evidence>
<dbReference type="PROSITE" id="PS51257">
    <property type="entry name" value="PROKAR_LIPOPROTEIN"/>
    <property type="match status" value="1"/>
</dbReference>
<dbReference type="AlphaFoldDB" id="A0A3D9L0T1"/>
<comment type="caution">
    <text evidence="2">The sequence shown here is derived from an EMBL/GenBank/DDBJ whole genome shotgun (WGS) entry which is preliminary data.</text>
</comment>
<dbReference type="RefSeq" id="WP_115868795.1">
    <property type="nucleotide sequence ID" value="NZ_QREG01000013.1"/>
</dbReference>
<sequence>MLVKSKMINKLVLLTAVIMSAVFSSCEQDEVPTPSGETGYMAVSLNVFNVESIPGNSSGRVSHAPNLGLNDFGLTIYQQGTNNIVLQYAVGQIPSDTIEIMEGAYTAVLDNEKDADITIGHYSGSLDFSIQPQQATDVNVTVDLQEVYFQFTLPAYFYITHHITVDNASGPVVVADQANPYTELYLPTLATAQSYDFAVVNNQSGSVIGTSSIVSDTKGKGYNLTITQLQGEGLFSVTVAPIVVEDEPFTPVPTQIEGFTGYFDGANWTSTNNGSATGYQFSPTALSFDCPSGGGGFTSTITVPDSGAISFDYELIIRTSGQYGDRIAYSVNGVETRLSVAGNANGTVSVPVAAGDSFQLSTWGTTQSSSYYGSFSNFVFTY</sequence>
<dbReference type="EMBL" id="QREG01000013">
    <property type="protein sequence ID" value="RED97054.1"/>
    <property type="molecule type" value="Genomic_DNA"/>
</dbReference>
<keyword evidence="3" id="KW-1185">Reference proteome</keyword>
<feature type="signal peptide" evidence="1">
    <location>
        <begin position="1"/>
        <end position="27"/>
    </location>
</feature>
<evidence type="ECO:0000313" key="2">
    <source>
        <dbReference type="EMBL" id="RED97054.1"/>
    </source>
</evidence>
<organism evidence="2 3">
    <name type="scientific">Marinoscillum furvescens DSM 4134</name>
    <dbReference type="NCBI Taxonomy" id="1122208"/>
    <lineage>
        <taxon>Bacteria</taxon>
        <taxon>Pseudomonadati</taxon>
        <taxon>Bacteroidota</taxon>
        <taxon>Cytophagia</taxon>
        <taxon>Cytophagales</taxon>
        <taxon>Reichenbachiellaceae</taxon>
        <taxon>Marinoscillum</taxon>
    </lineage>
</organism>